<protein>
    <submittedName>
        <fullName evidence="2">DUF998 domain-containing protein</fullName>
    </submittedName>
</protein>
<organism evidence="2 3">
    <name type="scientific">Aurantiacibacter aquimixticola</name>
    <dbReference type="NCBI Taxonomy" id="1958945"/>
    <lineage>
        <taxon>Bacteria</taxon>
        <taxon>Pseudomonadati</taxon>
        <taxon>Pseudomonadota</taxon>
        <taxon>Alphaproteobacteria</taxon>
        <taxon>Sphingomonadales</taxon>
        <taxon>Erythrobacteraceae</taxon>
        <taxon>Aurantiacibacter</taxon>
    </lineage>
</organism>
<comment type="caution">
    <text evidence="2">The sequence shown here is derived from an EMBL/GenBank/DDBJ whole genome shotgun (WGS) entry which is preliminary data.</text>
</comment>
<proteinExistence type="predicted"/>
<feature type="transmembrane region" description="Helical" evidence="1">
    <location>
        <begin position="39"/>
        <end position="60"/>
    </location>
</feature>
<dbReference type="Proteomes" id="UP000285232">
    <property type="component" value="Unassembled WGS sequence"/>
</dbReference>
<keyword evidence="1" id="KW-0812">Transmembrane</keyword>
<dbReference type="OrthoDB" id="9803163at2"/>
<feature type="transmembrane region" description="Helical" evidence="1">
    <location>
        <begin position="80"/>
        <end position="97"/>
    </location>
</feature>
<feature type="transmembrane region" description="Helical" evidence="1">
    <location>
        <begin position="133"/>
        <end position="151"/>
    </location>
</feature>
<keyword evidence="1" id="KW-1133">Transmembrane helix</keyword>
<evidence type="ECO:0000313" key="3">
    <source>
        <dbReference type="Proteomes" id="UP000285232"/>
    </source>
</evidence>
<name>A0A419RSP8_9SPHN</name>
<feature type="transmembrane region" description="Helical" evidence="1">
    <location>
        <begin position="198"/>
        <end position="216"/>
    </location>
</feature>
<evidence type="ECO:0000256" key="1">
    <source>
        <dbReference type="SAM" id="Phobius"/>
    </source>
</evidence>
<sequence>MESARVLLEKSMPDLQARHAHSSSSRAAHNAFARRASRAFVFLCFGIGAVAVAVPIVLRLTGGPDTSISQYYWNDDARDLLVGMLCATGVFLVLFQGLSRWENVILSLAGVSVIVVALVPVDESGDLSRSIGHVAAAVLFFLCLFVVAVFFSRNRLGLVEDERLRRRLAMLYLFAGWSMIALPIGALMIAGMDKAEGNVIFWIESAALYAFALYWFTKSFEYSKLIDGSVGEVLAACVME</sequence>
<keyword evidence="3" id="KW-1185">Reference proteome</keyword>
<evidence type="ECO:0000313" key="2">
    <source>
        <dbReference type="EMBL" id="RJY08764.1"/>
    </source>
</evidence>
<dbReference type="AlphaFoldDB" id="A0A419RSP8"/>
<dbReference type="EMBL" id="RAHX01000001">
    <property type="protein sequence ID" value="RJY08764.1"/>
    <property type="molecule type" value="Genomic_DNA"/>
</dbReference>
<gene>
    <name evidence="2" type="ORF">D6201_04780</name>
</gene>
<accession>A0A419RSP8</accession>
<feature type="transmembrane region" description="Helical" evidence="1">
    <location>
        <begin position="104"/>
        <end position="121"/>
    </location>
</feature>
<keyword evidence="1" id="KW-0472">Membrane</keyword>
<feature type="transmembrane region" description="Helical" evidence="1">
    <location>
        <begin position="171"/>
        <end position="192"/>
    </location>
</feature>
<reference evidence="2 3" key="1">
    <citation type="journal article" date="2017" name="Int. J. Syst. Evol. Microbiol.">
        <title>Erythrobacter aquimixticola sp. nov., isolated from the junction between the ocean and a freshwater spring.</title>
        <authorList>
            <person name="Park S."/>
            <person name="Jung Y.T."/>
            <person name="Choi S.J."/>
            <person name="Yoon J.H."/>
        </authorList>
    </citation>
    <scope>NUCLEOTIDE SEQUENCE [LARGE SCALE GENOMIC DNA]</scope>
    <source>
        <strain evidence="2 3">JSSK-14</strain>
    </source>
</reference>